<evidence type="ECO:0000256" key="2">
    <source>
        <dbReference type="ARBA" id="ARBA00011245"/>
    </source>
</evidence>
<comment type="subunit">
    <text evidence="2">Monomer.</text>
</comment>
<evidence type="ECO:0000256" key="6">
    <source>
        <dbReference type="ARBA" id="ARBA00023242"/>
    </source>
</evidence>
<dbReference type="PANTHER" id="PTHR13204:SF1">
    <property type="entry name" value="ESTER HYDROLASE C11ORF54"/>
    <property type="match status" value="1"/>
</dbReference>
<keyword evidence="5" id="KW-0862">Zinc</keyword>
<gene>
    <name evidence="8" type="ORF">HZH66_009194</name>
</gene>
<evidence type="ECO:0000256" key="3">
    <source>
        <dbReference type="ARBA" id="ARBA00022723"/>
    </source>
</evidence>
<feature type="domain" description="DUF1907" evidence="7">
    <location>
        <begin position="50"/>
        <end position="330"/>
    </location>
</feature>
<protein>
    <recommendedName>
        <fullName evidence="7">DUF1907 domain-containing protein</fullName>
    </recommendedName>
</protein>
<accession>A0A834JM33</accession>
<proteinExistence type="predicted"/>
<dbReference type="PANTHER" id="PTHR13204">
    <property type="entry name" value="PTD012 PROTEIN"/>
    <property type="match status" value="1"/>
</dbReference>
<keyword evidence="4" id="KW-0378">Hydrolase</keyword>
<dbReference type="Proteomes" id="UP000614350">
    <property type="component" value="Unassembled WGS sequence"/>
</dbReference>
<dbReference type="AlphaFoldDB" id="A0A834JM33"/>
<organism evidence="8 9">
    <name type="scientific">Vespula vulgaris</name>
    <name type="common">Yellow jacket</name>
    <name type="synonym">Wasp</name>
    <dbReference type="NCBI Taxonomy" id="7454"/>
    <lineage>
        <taxon>Eukaryota</taxon>
        <taxon>Metazoa</taxon>
        <taxon>Ecdysozoa</taxon>
        <taxon>Arthropoda</taxon>
        <taxon>Hexapoda</taxon>
        <taxon>Insecta</taxon>
        <taxon>Pterygota</taxon>
        <taxon>Neoptera</taxon>
        <taxon>Endopterygota</taxon>
        <taxon>Hymenoptera</taxon>
        <taxon>Apocrita</taxon>
        <taxon>Aculeata</taxon>
        <taxon>Vespoidea</taxon>
        <taxon>Vespidae</taxon>
        <taxon>Vespinae</taxon>
        <taxon>Vespula</taxon>
    </lineage>
</organism>
<sequence length="342" mass="38528">MNFVSIRSYNIFSLSEQNIYFNNMATLNVKNLKITKRPLYVPSLHKIKNVLEEGLSTNFAEVKVEVVDCPDLTQKPFLLSASGLSGNPTILEFGGPSYLLPLVQRDKIYDIHQFLEHLNYSDNAFVIGAGAGPWPYLNCNCELMMNLVVSSSEIKNETRIASVDKSSEKCTLETLNGNETRLALLANLFLSEGKTGSVLKVHVKKRIGEDDFIACMQKALAHHYENKLVGIGGTFLINEGKVKQHVMQDFSTTPLNNVQQLNDWLRFYNMSTPLIAVGTFVSSETDLDLRVQHFHSFSHHGEGGHYHIDTTPETIEYLGYFNLGNNLYRIDQPEKSLKFGKD</sequence>
<dbReference type="SUPFAM" id="SSF117856">
    <property type="entry name" value="AF0104/ALDC/Ptd012-like"/>
    <property type="match status" value="1"/>
</dbReference>
<evidence type="ECO:0000313" key="9">
    <source>
        <dbReference type="Proteomes" id="UP000614350"/>
    </source>
</evidence>
<evidence type="ECO:0000259" key="7">
    <source>
        <dbReference type="SMART" id="SM01168"/>
    </source>
</evidence>
<dbReference type="GO" id="GO:0008270">
    <property type="term" value="F:zinc ion binding"/>
    <property type="evidence" value="ECO:0007669"/>
    <property type="project" value="TreeGrafter"/>
</dbReference>
<evidence type="ECO:0000256" key="4">
    <source>
        <dbReference type="ARBA" id="ARBA00022801"/>
    </source>
</evidence>
<reference evidence="8" key="1">
    <citation type="journal article" date="2020" name="G3 (Bethesda)">
        <title>High-Quality Assemblies for Three Invasive Social Wasps from the &lt;i&gt;Vespula&lt;/i&gt; Genus.</title>
        <authorList>
            <person name="Harrop T.W.R."/>
            <person name="Guhlin J."/>
            <person name="McLaughlin G.M."/>
            <person name="Permina E."/>
            <person name="Stockwell P."/>
            <person name="Gilligan J."/>
            <person name="Le Lec M.F."/>
            <person name="Gruber M.A.M."/>
            <person name="Quinn O."/>
            <person name="Lovegrove M."/>
            <person name="Duncan E.J."/>
            <person name="Remnant E.J."/>
            <person name="Van Eeckhoven J."/>
            <person name="Graham B."/>
            <person name="Knapp R.A."/>
            <person name="Langford K.W."/>
            <person name="Kronenberg Z."/>
            <person name="Press M.O."/>
            <person name="Eacker S.M."/>
            <person name="Wilson-Rankin E.E."/>
            <person name="Purcell J."/>
            <person name="Lester P.J."/>
            <person name="Dearden P.K."/>
        </authorList>
    </citation>
    <scope>NUCLEOTIDE SEQUENCE</scope>
    <source>
        <strain evidence="8">Marl-1</strain>
    </source>
</reference>
<keyword evidence="9" id="KW-1185">Reference proteome</keyword>
<dbReference type="EMBL" id="JACSEA010000010">
    <property type="protein sequence ID" value="KAF7390714.1"/>
    <property type="molecule type" value="Genomic_DNA"/>
</dbReference>
<dbReference type="SMART" id="SM01168">
    <property type="entry name" value="DUF1907"/>
    <property type="match status" value="1"/>
</dbReference>
<dbReference type="CDD" id="cd17298">
    <property type="entry name" value="DUF1907"/>
    <property type="match status" value="1"/>
</dbReference>
<keyword evidence="6" id="KW-0539">Nucleus</keyword>
<evidence type="ECO:0000313" key="8">
    <source>
        <dbReference type="EMBL" id="KAF7390714.1"/>
    </source>
</evidence>
<evidence type="ECO:0000256" key="1">
    <source>
        <dbReference type="ARBA" id="ARBA00004123"/>
    </source>
</evidence>
<dbReference type="Pfam" id="PF08925">
    <property type="entry name" value="DUF1907"/>
    <property type="match status" value="1"/>
</dbReference>
<dbReference type="GO" id="GO:0016788">
    <property type="term" value="F:hydrolase activity, acting on ester bonds"/>
    <property type="evidence" value="ECO:0007669"/>
    <property type="project" value="TreeGrafter"/>
</dbReference>
<evidence type="ECO:0000256" key="5">
    <source>
        <dbReference type="ARBA" id="ARBA00022833"/>
    </source>
</evidence>
<dbReference type="InterPro" id="IPR015021">
    <property type="entry name" value="C11orf54_DUF1907"/>
</dbReference>
<keyword evidence="3" id="KW-0479">Metal-binding</keyword>
<comment type="subcellular location">
    <subcellularLocation>
        <location evidence="1">Nucleus</location>
    </subcellularLocation>
</comment>
<name>A0A834JM33_VESVU</name>
<dbReference type="GO" id="GO:0005634">
    <property type="term" value="C:nucleus"/>
    <property type="evidence" value="ECO:0007669"/>
    <property type="project" value="UniProtKB-SubCell"/>
</dbReference>
<comment type="caution">
    <text evidence="8">The sequence shown here is derived from an EMBL/GenBank/DDBJ whole genome shotgun (WGS) entry which is preliminary data.</text>
</comment>